<accession>A0A382T6Q5</accession>
<comment type="cofactor">
    <cofactor evidence="1">
        <name>[4Fe-4S] cluster</name>
        <dbReference type="ChEBI" id="CHEBI:49883"/>
    </cofactor>
</comment>
<keyword evidence="5" id="KW-0560">Oxidoreductase</keyword>
<reference evidence="7" key="1">
    <citation type="submission" date="2018-05" db="EMBL/GenBank/DDBJ databases">
        <authorList>
            <person name="Lanie J.A."/>
            <person name="Ng W.-L."/>
            <person name="Kazmierczak K.M."/>
            <person name="Andrzejewski T.M."/>
            <person name="Davidsen T.M."/>
            <person name="Wayne K.J."/>
            <person name="Tettelin H."/>
            <person name="Glass J.I."/>
            <person name="Rusch D."/>
            <person name="Podicherti R."/>
            <person name="Tsui H.-C.T."/>
            <person name="Winkler M.E."/>
        </authorList>
    </citation>
    <scope>NUCLEOTIDE SEQUENCE</scope>
</reference>
<protein>
    <recommendedName>
        <fullName evidence="6">Molybdopterin oxidoreductase domain-containing protein</fullName>
    </recommendedName>
</protein>
<feature type="non-terminal residue" evidence="7">
    <location>
        <position position="62"/>
    </location>
</feature>
<dbReference type="PANTHER" id="PTHR43598">
    <property type="entry name" value="TUNGSTEN-CONTAINING FORMYLMETHANOFURAN DEHYDROGENASE 2 SUBUNIT B"/>
    <property type="match status" value="1"/>
</dbReference>
<keyword evidence="4" id="KW-0479">Metal-binding</keyword>
<dbReference type="GO" id="GO:0016491">
    <property type="term" value="F:oxidoreductase activity"/>
    <property type="evidence" value="ECO:0007669"/>
    <property type="project" value="UniProtKB-KW"/>
</dbReference>
<evidence type="ECO:0000256" key="3">
    <source>
        <dbReference type="ARBA" id="ARBA00010312"/>
    </source>
</evidence>
<evidence type="ECO:0000256" key="1">
    <source>
        <dbReference type="ARBA" id="ARBA00001966"/>
    </source>
</evidence>
<keyword evidence="4" id="KW-0411">Iron-sulfur</keyword>
<dbReference type="SUPFAM" id="SSF53706">
    <property type="entry name" value="Formate dehydrogenase/DMSO reductase, domains 1-3"/>
    <property type="match status" value="1"/>
</dbReference>
<evidence type="ECO:0000256" key="2">
    <source>
        <dbReference type="ARBA" id="ARBA00004196"/>
    </source>
</evidence>
<dbReference type="AlphaFoldDB" id="A0A382T6Q5"/>
<evidence type="ECO:0000259" key="6">
    <source>
        <dbReference type="Pfam" id="PF00384"/>
    </source>
</evidence>
<gene>
    <name evidence="7" type="ORF">METZ01_LOCUS369912</name>
</gene>
<keyword evidence="4" id="KW-0408">Iron</keyword>
<proteinExistence type="inferred from homology"/>
<organism evidence="7">
    <name type="scientific">marine metagenome</name>
    <dbReference type="NCBI Taxonomy" id="408172"/>
    <lineage>
        <taxon>unclassified sequences</taxon>
        <taxon>metagenomes</taxon>
        <taxon>ecological metagenomes</taxon>
    </lineage>
</organism>
<comment type="similarity">
    <text evidence="3">Belongs to the prokaryotic molybdopterin-containing oxidoreductase family.</text>
</comment>
<evidence type="ECO:0000256" key="4">
    <source>
        <dbReference type="ARBA" id="ARBA00022485"/>
    </source>
</evidence>
<dbReference type="InterPro" id="IPR006656">
    <property type="entry name" value="Mopterin_OxRdtase"/>
</dbReference>
<sequence>MTNSIPEIRDTDMVFVIGSNTTEAHPIIAMEMKRAVQRGARLVVADPRKIWLADVADVHLQI</sequence>
<dbReference type="PANTHER" id="PTHR43598:SF5">
    <property type="entry name" value="DMSO REDUCTASE CHAIN A"/>
    <property type="match status" value="1"/>
</dbReference>
<dbReference type="Pfam" id="PF00384">
    <property type="entry name" value="Molybdopterin"/>
    <property type="match status" value="1"/>
</dbReference>
<dbReference type="GO" id="GO:0051539">
    <property type="term" value="F:4 iron, 4 sulfur cluster binding"/>
    <property type="evidence" value="ECO:0007669"/>
    <property type="project" value="UniProtKB-KW"/>
</dbReference>
<evidence type="ECO:0000313" key="7">
    <source>
        <dbReference type="EMBL" id="SVD17058.1"/>
    </source>
</evidence>
<comment type="subcellular location">
    <subcellularLocation>
        <location evidence="2">Cell envelope</location>
    </subcellularLocation>
</comment>
<dbReference type="Gene3D" id="3.40.228.10">
    <property type="entry name" value="Dimethylsulfoxide Reductase, domain 2"/>
    <property type="match status" value="1"/>
</dbReference>
<evidence type="ECO:0000256" key="5">
    <source>
        <dbReference type="ARBA" id="ARBA00023002"/>
    </source>
</evidence>
<dbReference type="GO" id="GO:0030313">
    <property type="term" value="C:cell envelope"/>
    <property type="evidence" value="ECO:0007669"/>
    <property type="project" value="UniProtKB-SubCell"/>
</dbReference>
<keyword evidence="4" id="KW-0004">4Fe-4S</keyword>
<feature type="domain" description="Molybdopterin oxidoreductase" evidence="6">
    <location>
        <begin position="1"/>
        <end position="57"/>
    </location>
</feature>
<dbReference type="EMBL" id="UINC01133870">
    <property type="protein sequence ID" value="SVD17058.1"/>
    <property type="molecule type" value="Genomic_DNA"/>
</dbReference>
<name>A0A382T6Q5_9ZZZZ</name>